<dbReference type="GO" id="GO:0002181">
    <property type="term" value="P:cytoplasmic translation"/>
    <property type="evidence" value="ECO:0007669"/>
    <property type="project" value="TreeGrafter"/>
</dbReference>
<dbReference type="EMBL" id="JBBHLL010000276">
    <property type="protein sequence ID" value="KAK7807322.1"/>
    <property type="molecule type" value="Genomic_DNA"/>
</dbReference>
<keyword evidence="3" id="KW-1185">Reference proteome</keyword>
<proteinExistence type="predicted"/>
<dbReference type="Proteomes" id="UP001488838">
    <property type="component" value="Unassembled WGS sequence"/>
</dbReference>
<gene>
    <name evidence="2" type="ORF">U0070_007457</name>
</gene>
<dbReference type="SUPFAM" id="SSF54843">
    <property type="entry name" value="Ribosomal protein L22"/>
    <property type="match status" value="1"/>
</dbReference>
<dbReference type="AlphaFoldDB" id="A0AAW0HZ56"/>
<dbReference type="PANTHER" id="PTHR11593:SF10">
    <property type="entry name" value="60S RIBOSOMAL PROTEIN L17"/>
    <property type="match status" value="1"/>
</dbReference>
<evidence type="ECO:0000313" key="3">
    <source>
        <dbReference type="Proteomes" id="UP001488838"/>
    </source>
</evidence>
<evidence type="ECO:0008006" key="4">
    <source>
        <dbReference type="Google" id="ProtNLM"/>
    </source>
</evidence>
<name>A0AAW0HZ56_MYOGA</name>
<dbReference type="GO" id="GO:0022625">
    <property type="term" value="C:cytosolic large ribosomal subunit"/>
    <property type="evidence" value="ECO:0007669"/>
    <property type="project" value="TreeGrafter"/>
</dbReference>
<dbReference type="Gene3D" id="3.90.470.10">
    <property type="entry name" value="Ribosomal protein L22/L17"/>
    <property type="match status" value="2"/>
</dbReference>
<evidence type="ECO:0000313" key="2">
    <source>
        <dbReference type="EMBL" id="KAK7807322.1"/>
    </source>
</evidence>
<evidence type="ECO:0000256" key="1">
    <source>
        <dbReference type="SAM" id="MobiDB-lite"/>
    </source>
</evidence>
<sequence>MIPGSVGHKVETCVSQVEPEEPKLQKGRKPATLMWLFRIDFQSRVNTRETAQAIKATKYLKDVTLKKQCVPFRRYNGRVGRCVQAKQWGWTQAPKKHQRTYRAHGRINPYMSSPCHIEMILTEKKQIVPKSEEEIKIRDPVNQIEQTEGGGKEDPSIGVHFGNADMYSPMSPGSCSAVFKTAEETGTVLAIQTLVAIFLVPLLKAQIGQKLQGKGSEKIMFQLSLGDTTPCEKGQETPTCQEQRWAKLTPGQNYGDGELDPHPNAFNMASNAGVREHSPLHIRLQQIQMLFPEHRVYENKFNAEKVQETQRPSVVYQHPEDLRLVAEQEIPTFSRRNRSRPYLMVYNSVPSSVMRKSLLGMVMLWATDFFPLWKNMKLDALGVKQSSGMATPSQTHAPLPTSPVTQIE</sequence>
<dbReference type="GO" id="GO:0003735">
    <property type="term" value="F:structural constituent of ribosome"/>
    <property type="evidence" value="ECO:0007669"/>
    <property type="project" value="InterPro"/>
</dbReference>
<comment type="caution">
    <text evidence="2">The sequence shown here is derived from an EMBL/GenBank/DDBJ whole genome shotgun (WGS) entry which is preliminary data.</text>
</comment>
<dbReference type="PANTHER" id="PTHR11593">
    <property type="entry name" value="60S RIBOSOMAL PROTEIN L17"/>
    <property type="match status" value="1"/>
</dbReference>
<organism evidence="2 3">
    <name type="scientific">Myodes glareolus</name>
    <name type="common">Bank vole</name>
    <name type="synonym">Clethrionomys glareolus</name>
    <dbReference type="NCBI Taxonomy" id="447135"/>
    <lineage>
        <taxon>Eukaryota</taxon>
        <taxon>Metazoa</taxon>
        <taxon>Chordata</taxon>
        <taxon>Craniata</taxon>
        <taxon>Vertebrata</taxon>
        <taxon>Euteleostomi</taxon>
        <taxon>Mammalia</taxon>
        <taxon>Eutheria</taxon>
        <taxon>Euarchontoglires</taxon>
        <taxon>Glires</taxon>
        <taxon>Rodentia</taxon>
        <taxon>Myomorpha</taxon>
        <taxon>Muroidea</taxon>
        <taxon>Cricetidae</taxon>
        <taxon>Arvicolinae</taxon>
        <taxon>Myodes</taxon>
    </lineage>
</organism>
<feature type="region of interest" description="Disordered" evidence="1">
    <location>
        <begin position="387"/>
        <end position="408"/>
    </location>
</feature>
<dbReference type="InterPro" id="IPR005721">
    <property type="entry name" value="Ribosomal_uL22_euk/arc"/>
</dbReference>
<dbReference type="InterPro" id="IPR036394">
    <property type="entry name" value="Ribosomal_uL22_sf"/>
</dbReference>
<protein>
    <recommendedName>
        <fullName evidence="4">60S ribosomal protein L17</fullName>
    </recommendedName>
</protein>
<accession>A0AAW0HZ56</accession>
<reference evidence="2 3" key="1">
    <citation type="journal article" date="2023" name="bioRxiv">
        <title>Conserved and derived expression patterns and positive selection on dental genes reveal complex evolutionary context of ever-growing rodent molars.</title>
        <authorList>
            <person name="Calamari Z.T."/>
            <person name="Song A."/>
            <person name="Cohen E."/>
            <person name="Akter M."/>
            <person name="Roy R.D."/>
            <person name="Hallikas O."/>
            <person name="Christensen M.M."/>
            <person name="Li P."/>
            <person name="Marangoni P."/>
            <person name="Jernvall J."/>
            <person name="Klein O.D."/>
        </authorList>
    </citation>
    <scope>NUCLEOTIDE SEQUENCE [LARGE SCALE GENOMIC DNA]</scope>
    <source>
        <strain evidence="2">V071</strain>
    </source>
</reference>